<name>A0A7S8F2M9_9SPHN</name>
<reference evidence="1 2" key="1">
    <citation type="submission" date="2020-11" db="EMBL/GenBank/DDBJ databases">
        <title>The genome sequence of Erythrobacter sp. 6D36.</title>
        <authorList>
            <person name="Liu Y."/>
        </authorList>
    </citation>
    <scope>NUCLEOTIDE SEQUENCE [LARGE SCALE GENOMIC DNA]</scope>
    <source>
        <strain evidence="1 2">6D36</strain>
    </source>
</reference>
<dbReference type="AlphaFoldDB" id="A0A7S8F2M9"/>
<evidence type="ECO:0000313" key="1">
    <source>
        <dbReference type="EMBL" id="QPC97930.1"/>
    </source>
</evidence>
<dbReference type="Proteomes" id="UP000594459">
    <property type="component" value="Chromosome"/>
</dbReference>
<evidence type="ECO:0000313" key="2">
    <source>
        <dbReference type="Proteomes" id="UP000594459"/>
    </source>
</evidence>
<dbReference type="RefSeq" id="WP_200980940.1">
    <property type="nucleotide sequence ID" value="NZ_CP064654.1"/>
</dbReference>
<evidence type="ECO:0008006" key="3">
    <source>
        <dbReference type="Google" id="ProtNLM"/>
    </source>
</evidence>
<dbReference type="EMBL" id="CP064654">
    <property type="protein sequence ID" value="QPC97930.1"/>
    <property type="molecule type" value="Genomic_DNA"/>
</dbReference>
<keyword evidence="2" id="KW-1185">Reference proteome</keyword>
<proteinExistence type="predicted"/>
<organism evidence="1 2">
    <name type="scientific">Qipengyuania soli</name>
    <dbReference type="NCBI Taxonomy" id="2782568"/>
    <lineage>
        <taxon>Bacteria</taxon>
        <taxon>Pseudomonadati</taxon>
        <taxon>Pseudomonadota</taxon>
        <taxon>Alphaproteobacteria</taxon>
        <taxon>Sphingomonadales</taxon>
        <taxon>Erythrobacteraceae</taxon>
        <taxon>Qipengyuania</taxon>
    </lineage>
</organism>
<protein>
    <recommendedName>
        <fullName evidence="3">DUF559 domain-containing protein</fullName>
    </recommendedName>
</protein>
<gene>
    <name evidence="1" type="ORF">IRL76_08465</name>
</gene>
<sequence length="104" mass="11904">MADPRTLLWQHLKDVPRGLAFVRDFEGPDFTLHFYCAAAHLAIEVEDDPFRKRPSDSREQWQEQHRVDVMQVPPSHVLRNATEVAEAILDIAGPRKVRFEASAG</sequence>
<dbReference type="KEGG" id="qso:IRL76_08465"/>
<accession>A0A7S8F2M9</accession>